<name>A0A317FIH6_9PROT</name>
<dbReference type="AlphaFoldDB" id="A0A317FIH6"/>
<dbReference type="PROSITE" id="PS51257">
    <property type="entry name" value="PROKAR_LIPOPROTEIN"/>
    <property type="match status" value="1"/>
</dbReference>
<keyword evidence="2" id="KW-0732">Signal</keyword>
<dbReference type="OrthoDB" id="7283949at2"/>
<dbReference type="EMBL" id="QGNA01000001">
    <property type="protein sequence ID" value="PWS38820.1"/>
    <property type="molecule type" value="Genomic_DNA"/>
</dbReference>
<protein>
    <recommendedName>
        <fullName evidence="5">Lipoprotein</fullName>
    </recommendedName>
</protein>
<dbReference type="Proteomes" id="UP000245765">
    <property type="component" value="Unassembled WGS sequence"/>
</dbReference>
<feature type="signal peptide" evidence="2">
    <location>
        <begin position="1"/>
        <end position="16"/>
    </location>
</feature>
<evidence type="ECO:0000256" key="2">
    <source>
        <dbReference type="SAM" id="SignalP"/>
    </source>
</evidence>
<dbReference type="RefSeq" id="WP_109869441.1">
    <property type="nucleotide sequence ID" value="NZ_QGNA01000001.1"/>
</dbReference>
<proteinExistence type="predicted"/>
<gene>
    <name evidence="3" type="ORF">DFH01_06105</name>
</gene>
<evidence type="ECO:0000313" key="3">
    <source>
        <dbReference type="EMBL" id="PWS38820.1"/>
    </source>
</evidence>
<organism evidence="3 4">
    <name type="scientific">Falsiroseomonas bella</name>
    <dbReference type="NCBI Taxonomy" id="2184016"/>
    <lineage>
        <taxon>Bacteria</taxon>
        <taxon>Pseudomonadati</taxon>
        <taxon>Pseudomonadota</taxon>
        <taxon>Alphaproteobacteria</taxon>
        <taxon>Acetobacterales</taxon>
        <taxon>Roseomonadaceae</taxon>
        <taxon>Falsiroseomonas</taxon>
    </lineage>
</organism>
<evidence type="ECO:0000313" key="4">
    <source>
        <dbReference type="Proteomes" id="UP000245765"/>
    </source>
</evidence>
<sequence length="141" mass="15153">MRRLALALLLTAAGCAAEHPAVPSRAQQVAPPPPPPATRAVRRPAPQPAETQPIWRVARDGTTGCADAGALRLLREPAADPAALRRLAAARAEGGCVTVFRTSSWRLQQRTEDMLRLSPVEGAATGQLYFWRDQVQEDRGG</sequence>
<feature type="chain" id="PRO_5016458708" description="Lipoprotein" evidence="2">
    <location>
        <begin position="17"/>
        <end position="141"/>
    </location>
</feature>
<comment type="caution">
    <text evidence="3">The sequence shown here is derived from an EMBL/GenBank/DDBJ whole genome shotgun (WGS) entry which is preliminary data.</text>
</comment>
<keyword evidence="4" id="KW-1185">Reference proteome</keyword>
<evidence type="ECO:0008006" key="5">
    <source>
        <dbReference type="Google" id="ProtNLM"/>
    </source>
</evidence>
<evidence type="ECO:0000256" key="1">
    <source>
        <dbReference type="SAM" id="MobiDB-lite"/>
    </source>
</evidence>
<reference evidence="4" key="1">
    <citation type="submission" date="2018-05" db="EMBL/GenBank/DDBJ databases">
        <authorList>
            <person name="Du Z."/>
            <person name="Wang X."/>
        </authorList>
    </citation>
    <scope>NUCLEOTIDE SEQUENCE [LARGE SCALE GENOMIC DNA]</scope>
    <source>
        <strain evidence="4">CQN31</strain>
    </source>
</reference>
<feature type="region of interest" description="Disordered" evidence="1">
    <location>
        <begin position="22"/>
        <end position="56"/>
    </location>
</feature>
<accession>A0A317FIH6</accession>